<evidence type="ECO:0000256" key="7">
    <source>
        <dbReference type="ARBA" id="ARBA00022683"/>
    </source>
</evidence>
<evidence type="ECO:0000256" key="1">
    <source>
        <dbReference type="ARBA" id="ARBA00002434"/>
    </source>
</evidence>
<dbReference type="RefSeq" id="WP_091747591.1">
    <property type="nucleotide sequence ID" value="NZ_FODY01000014.1"/>
</dbReference>
<keyword evidence="5" id="KW-0762">Sugar transport</keyword>
<dbReference type="GO" id="GO:0005886">
    <property type="term" value="C:plasma membrane"/>
    <property type="evidence" value="ECO:0007669"/>
    <property type="project" value="TreeGrafter"/>
</dbReference>
<keyword evidence="3" id="KW-0813">Transport</keyword>
<evidence type="ECO:0000256" key="11">
    <source>
        <dbReference type="ARBA" id="ARBA00030962"/>
    </source>
</evidence>
<dbReference type="Proteomes" id="UP000198847">
    <property type="component" value="Unassembled WGS sequence"/>
</dbReference>
<dbReference type="InterPro" id="IPR002178">
    <property type="entry name" value="PTS_EIIA_type-2_dom"/>
</dbReference>
<dbReference type="GO" id="GO:0009401">
    <property type="term" value="P:phosphoenolpyruvate-dependent sugar phosphotransferase system"/>
    <property type="evidence" value="ECO:0007669"/>
    <property type="project" value="UniProtKB-KW"/>
</dbReference>
<evidence type="ECO:0000256" key="4">
    <source>
        <dbReference type="ARBA" id="ARBA00022553"/>
    </source>
</evidence>
<sequence length="146" mass="15871">MEQTILLPENIAINLATTSKEAAIIAAGNMLVDRGYVRKSYIQGMLERETVCNTYIGNGVAIPHGTHGAKQEILRSGIVVLQYKEGIDYNGDKAYLVIGIAGAGDDHLAILSRIALTIQDMATVNRLVQTEQAAEIYETLLKLNEV</sequence>
<name>A0A1H8W448_9FIRM</name>
<dbReference type="PANTHER" id="PTHR30181">
    <property type="entry name" value="MANNITOL PERMEASE IIC COMPONENT"/>
    <property type="match status" value="1"/>
</dbReference>
<evidence type="ECO:0000256" key="2">
    <source>
        <dbReference type="ARBA" id="ARBA00014783"/>
    </source>
</evidence>
<proteinExistence type="predicted"/>
<dbReference type="SUPFAM" id="SSF55804">
    <property type="entry name" value="Phoshotransferase/anion transport protein"/>
    <property type="match status" value="1"/>
</dbReference>
<dbReference type="EMBL" id="FODY01000014">
    <property type="protein sequence ID" value="SEP22380.1"/>
    <property type="molecule type" value="Genomic_DNA"/>
</dbReference>
<protein>
    <recommendedName>
        <fullName evidence="2">Mannitol-specific phosphotransferase enzyme IIA component</fullName>
    </recommendedName>
    <alternativeName>
        <fullName evidence="10">EIIA</fullName>
    </alternativeName>
    <alternativeName>
        <fullName evidence="11">EIII</fullName>
    </alternativeName>
    <alternativeName>
        <fullName evidence="9">PTS system mannitol-specific EIIA component</fullName>
    </alternativeName>
</protein>
<evidence type="ECO:0000256" key="9">
    <source>
        <dbReference type="ARBA" id="ARBA00029908"/>
    </source>
</evidence>
<keyword evidence="14" id="KW-1185">Reference proteome</keyword>
<gene>
    <name evidence="13" type="ORF">SAMN04490178_11411</name>
</gene>
<dbReference type="GO" id="GO:0090563">
    <property type="term" value="F:protein-phosphocysteine-sugar phosphotransferase activity"/>
    <property type="evidence" value="ECO:0007669"/>
    <property type="project" value="TreeGrafter"/>
</dbReference>
<evidence type="ECO:0000256" key="6">
    <source>
        <dbReference type="ARBA" id="ARBA00022679"/>
    </source>
</evidence>
<dbReference type="CDD" id="cd00211">
    <property type="entry name" value="PTS_IIA_fru"/>
    <property type="match status" value="1"/>
</dbReference>
<keyword evidence="4" id="KW-0597">Phosphoprotein</keyword>
<dbReference type="PROSITE" id="PS51094">
    <property type="entry name" value="PTS_EIIA_TYPE_2"/>
    <property type="match status" value="1"/>
</dbReference>
<dbReference type="STRING" id="112903.SAMN04490178_11411"/>
<evidence type="ECO:0000259" key="12">
    <source>
        <dbReference type="PROSITE" id="PS51094"/>
    </source>
</evidence>
<dbReference type="InterPro" id="IPR016152">
    <property type="entry name" value="PTrfase/Anion_transptr"/>
</dbReference>
<evidence type="ECO:0000256" key="8">
    <source>
        <dbReference type="ARBA" id="ARBA00022777"/>
    </source>
</evidence>
<evidence type="ECO:0000313" key="14">
    <source>
        <dbReference type="Proteomes" id="UP000198847"/>
    </source>
</evidence>
<dbReference type="Pfam" id="PF00359">
    <property type="entry name" value="PTS_EIIA_2"/>
    <property type="match status" value="1"/>
</dbReference>
<evidence type="ECO:0000256" key="3">
    <source>
        <dbReference type="ARBA" id="ARBA00022448"/>
    </source>
</evidence>
<evidence type="ECO:0000256" key="5">
    <source>
        <dbReference type="ARBA" id="ARBA00022597"/>
    </source>
</evidence>
<dbReference type="AlphaFoldDB" id="A0A1H8W448"/>
<evidence type="ECO:0000256" key="10">
    <source>
        <dbReference type="ARBA" id="ARBA00030956"/>
    </source>
</evidence>
<dbReference type="GO" id="GO:0016301">
    <property type="term" value="F:kinase activity"/>
    <property type="evidence" value="ECO:0007669"/>
    <property type="project" value="UniProtKB-KW"/>
</dbReference>
<dbReference type="InterPro" id="IPR050893">
    <property type="entry name" value="Sugar_PTS"/>
</dbReference>
<organism evidence="13 14">
    <name type="scientific">Propionispora vibrioides</name>
    <dbReference type="NCBI Taxonomy" id="112903"/>
    <lineage>
        <taxon>Bacteria</taxon>
        <taxon>Bacillati</taxon>
        <taxon>Bacillota</taxon>
        <taxon>Negativicutes</taxon>
        <taxon>Selenomonadales</taxon>
        <taxon>Sporomusaceae</taxon>
        <taxon>Propionispora</taxon>
    </lineage>
</organism>
<feature type="domain" description="PTS EIIA type-2" evidence="12">
    <location>
        <begin position="4"/>
        <end position="143"/>
    </location>
</feature>
<accession>A0A1H8W448</accession>
<reference evidence="13 14" key="1">
    <citation type="submission" date="2016-10" db="EMBL/GenBank/DDBJ databases">
        <authorList>
            <person name="de Groot N.N."/>
        </authorList>
    </citation>
    <scope>NUCLEOTIDE SEQUENCE [LARGE SCALE GENOMIC DNA]</scope>
    <source>
        <strain evidence="13 14">DSM 13305</strain>
    </source>
</reference>
<keyword evidence="6" id="KW-0808">Transferase</keyword>
<dbReference type="PROSITE" id="PS00372">
    <property type="entry name" value="PTS_EIIA_TYPE_2_HIS"/>
    <property type="match status" value="1"/>
</dbReference>
<dbReference type="OrthoDB" id="1640042at2"/>
<dbReference type="PANTHER" id="PTHR30181:SF2">
    <property type="entry name" value="PTS SYSTEM MANNITOL-SPECIFIC EIICBA COMPONENT"/>
    <property type="match status" value="1"/>
</dbReference>
<dbReference type="Gene3D" id="3.40.930.10">
    <property type="entry name" value="Mannitol-specific EII, Chain A"/>
    <property type="match status" value="1"/>
</dbReference>
<keyword evidence="8" id="KW-0418">Kinase</keyword>
<keyword evidence="7" id="KW-0598">Phosphotransferase system</keyword>
<comment type="function">
    <text evidence="1">The phosphoenolpyruvate-dependent sugar phosphotransferase system (sugar PTS), a major carbohydrate active transport system, catalyzes the phosphorylation of incoming sugar substrates concomitantly with their translocation across the cell membrane. The enzyme II CmtAB PTS system is involved in D-mannitol transport.</text>
</comment>
<evidence type="ECO:0000313" key="13">
    <source>
        <dbReference type="EMBL" id="SEP22380.1"/>
    </source>
</evidence>